<feature type="signal peptide" evidence="2">
    <location>
        <begin position="1"/>
        <end position="19"/>
    </location>
</feature>
<evidence type="ECO:0000313" key="3">
    <source>
        <dbReference type="EMBL" id="KAL3777046.1"/>
    </source>
</evidence>
<feature type="region of interest" description="Disordered" evidence="1">
    <location>
        <begin position="66"/>
        <end position="87"/>
    </location>
</feature>
<proteinExistence type="predicted"/>
<keyword evidence="2" id="KW-0732">Signal</keyword>
<dbReference type="EMBL" id="JALLAZ020001317">
    <property type="protein sequence ID" value="KAL3777046.1"/>
    <property type="molecule type" value="Genomic_DNA"/>
</dbReference>
<sequence>MKYTWLSGALFALPNLVGAFTVVERSVPIGAFRLMSTAGGGWDNTHPSGWDNDDYLDSLGVGGGGADEGYGYGEEATEQRVVPENGLTDEEITMMAMRAARYYNTDAPIEEVYGVPRQGPPQRMDEGEFQ</sequence>
<evidence type="ECO:0000313" key="4">
    <source>
        <dbReference type="Proteomes" id="UP001530315"/>
    </source>
</evidence>
<keyword evidence="4" id="KW-1185">Reference proteome</keyword>
<comment type="caution">
    <text evidence="3">The sequence shown here is derived from an EMBL/GenBank/DDBJ whole genome shotgun (WGS) entry which is preliminary data.</text>
</comment>
<organism evidence="3 4">
    <name type="scientific">Stephanodiscus triporus</name>
    <dbReference type="NCBI Taxonomy" id="2934178"/>
    <lineage>
        <taxon>Eukaryota</taxon>
        <taxon>Sar</taxon>
        <taxon>Stramenopiles</taxon>
        <taxon>Ochrophyta</taxon>
        <taxon>Bacillariophyta</taxon>
        <taxon>Coscinodiscophyceae</taxon>
        <taxon>Thalassiosirophycidae</taxon>
        <taxon>Stephanodiscales</taxon>
        <taxon>Stephanodiscaceae</taxon>
        <taxon>Stephanodiscus</taxon>
    </lineage>
</organism>
<dbReference type="Proteomes" id="UP001530315">
    <property type="component" value="Unassembled WGS sequence"/>
</dbReference>
<reference evidence="3 4" key="1">
    <citation type="submission" date="2024-10" db="EMBL/GenBank/DDBJ databases">
        <title>Updated reference genomes for cyclostephanoid diatoms.</title>
        <authorList>
            <person name="Roberts W.R."/>
            <person name="Alverson A.J."/>
        </authorList>
    </citation>
    <scope>NUCLEOTIDE SEQUENCE [LARGE SCALE GENOMIC DNA]</scope>
    <source>
        <strain evidence="3 4">AJA276-08</strain>
    </source>
</reference>
<name>A0ABD3NN52_9STRA</name>
<evidence type="ECO:0000256" key="1">
    <source>
        <dbReference type="SAM" id="MobiDB-lite"/>
    </source>
</evidence>
<accession>A0ABD3NN52</accession>
<evidence type="ECO:0000256" key="2">
    <source>
        <dbReference type="SAM" id="SignalP"/>
    </source>
</evidence>
<evidence type="ECO:0008006" key="5">
    <source>
        <dbReference type="Google" id="ProtNLM"/>
    </source>
</evidence>
<gene>
    <name evidence="3" type="ORF">ACHAW5_005035</name>
</gene>
<feature type="chain" id="PRO_5044780144" description="PS II complex 12 kDa extrinsic protein" evidence="2">
    <location>
        <begin position="20"/>
        <end position="130"/>
    </location>
</feature>
<dbReference type="AlphaFoldDB" id="A0ABD3NN52"/>
<protein>
    <recommendedName>
        <fullName evidence="5">PS II complex 12 kDa extrinsic protein</fullName>
    </recommendedName>
</protein>